<organism evidence="3 4">
    <name type="scientific">Paenibacillus apis</name>
    <dbReference type="NCBI Taxonomy" id="1792174"/>
    <lineage>
        <taxon>Bacteria</taxon>
        <taxon>Bacillati</taxon>
        <taxon>Bacillota</taxon>
        <taxon>Bacilli</taxon>
        <taxon>Bacillales</taxon>
        <taxon>Paenibacillaceae</taxon>
        <taxon>Paenibacillus</taxon>
    </lineage>
</organism>
<accession>A0A920CLU7</accession>
<dbReference type="Pfam" id="PF00395">
    <property type="entry name" value="SLH"/>
    <property type="match status" value="1"/>
</dbReference>
<dbReference type="InterPro" id="IPR014755">
    <property type="entry name" value="Cu-Rt/internalin_Ig-like"/>
</dbReference>
<dbReference type="InterPro" id="IPR001119">
    <property type="entry name" value="SLH_dom"/>
</dbReference>
<evidence type="ECO:0000313" key="3">
    <source>
        <dbReference type="EMBL" id="GIO42039.1"/>
    </source>
</evidence>
<protein>
    <recommendedName>
        <fullName evidence="2">SLH domain-containing protein</fullName>
    </recommendedName>
</protein>
<feature type="domain" description="SLH" evidence="2">
    <location>
        <begin position="104"/>
        <end position="169"/>
    </location>
</feature>
<comment type="caution">
    <text evidence="3">The sequence shown here is derived from an EMBL/GenBank/DDBJ whole genome shotgun (WGS) entry which is preliminary data.</text>
</comment>
<dbReference type="RefSeq" id="WP_301626594.1">
    <property type="nucleotide sequence ID" value="NZ_BORS01000005.1"/>
</dbReference>
<dbReference type="EMBL" id="BORS01000005">
    <property type="protein sequence ID" value="GIO42039.1"/>
    <property type="molecule type" value="Genomic_DNA"/>
</dbReference>
<evidence type="ECO:0000313" key="4">
    <source>
        <dbReference type="Proteomes" id="UP000678895"/>
    </source>
</evidence>
<keyword evidence="4" id="KW-1185">Reference proteome</keyword>
<dbReference type="PROSITE" id="PS51272">
    <property type="entry name" value="SLH"/>
    <property type="match status" value="1"/>
</dbReference>
<keyword evidence="1" id="KW-0732">Signal</keyword>
<dbReference type="AlphaFoldDB" id="A0A920CLU7"/>
<reference evidence="3" key="1">
    <citation type="submission" date="2021-03" db="EMBL/GenBank/DDBJ databases">
        <title>Antimicrobial resistance genes in bacteria isolated from Japanese honey, and their potential for conferring macrolide and lincosamide resistance in the American foulbrood pathogen Paenibacillus larvae.</title>
        <authorList>
            <person name="Okamoto M."/>
            <person name="Kumagai M."/>
            <person name="Kanamori H."/>
            <person name="Takamatsu D."/>
        </authorList>
    </citation>
    <scope>NUCLEOTIDE SEQUENCE</scope>
    <source>
        <strain evidence="3">J41TS4</strain>
    </source>
</reference>
<name>A0A920CLU7_9BACL</name>
<dbReference type="Proteomes" id="UP000678895">
    <property type="component" value="Unassembled WGS sequence"/>
</dbReference>
<dbReference type="Gene3D" id="2.60.40.1220">
    <property type="match status" value="4"/>
</dbReference>
<dbReference type="Pfam" id="PF13205">
    <property type="entry name" value="Big_5"/>
    <property type="match status" value="1"/>
</dbReference>
<proteinExistence type="predicted"/>
<gene>
    <name evidence="3" type="ORF">J41TS4_17970</name>
</gene>
<evidence type="ECO:0000256" key="1">
    <source>
        <dbReference type="ARBA" id="ARBA00022729"/>
    </source>
</evidence>
<sequence length="1018" mass="110247">MSNTSYSIKRNSHVIDNQGGEKKVMKKILSVALSTAMAFSMFASVAFGADANLTPQQKFDVLKQANIMDGMPDGSSALEKTLTRAELAKIIVKSIGLEPITGVATYKDKNYTVNHWAAPFIEAATQAGILNGKDEAKQLFDPSGNVTVQELAKVLVAALKLDVPAEANNSASEWAKGYVAAAVKEGFLPEGINYQANATRSQAIVAAYAIYEANQVPTVASYKVVDPKNVEFTMSDSEVVKVALETALEANKETEVKFTYQDREYTHKVTYVTTVAQTVQSVKADNLKQIVVTFDGTVDPVSAGLESNYSVADRTFKSATVSEDNTSVTLLFDEAHSLTNQKEFELSINNVKNTDSTKTFTQKVKFTPVDVTTPTVKEVVGLGTKAVKIKFSEPVQRAEAVKSANYKIDGKAIGASIVYSYPDTVILSTNLTEGDHKISVSNVADASGLKIVPVDYDFTATVDTAAPEVVGATSKDLREVTVEFNEPIKAVNSAYANVSGNTGIIEINDNKVTVKFTDDKKALNYSENTIYLKGVRDYSDNSADREVKVNPTLDTVRPEVLSYELKNENGNYIAKVKFSEALKTSTVEDRTNYVLKDSEGKVADKAGTDAKGNPIEKPSFDVKNNTVTINLGNDLDNKSYTLTISGLQDTAYVPNSMLPYTIDLDAAKAQVGAISRAWVEPYSDGRYVYIEFNKPVATSGVGDASDYAKYFLVNGTSEERLAAESGDVTIISSDTVRIFTKKSVGTGSTIRANYVANADGNYFVSTTGGYVLETVVKDQAIALSKATATSTKEVKLEFDGKLNYIDYTDFRVGTYTPTSYTVSSDYKTLYLKFEGSGRELPADAETKGLKVTTVRHTTQDVYGNAVKLVVADPANNVPQTPNINVVDDVAPELIENGLVIKPSATTAVYEATLTFTEAIDVSNAGNYAYGLEGLFEVKVKDKAATISNVYSAADDSTLGANQLKVVFALHADNNNTIALTDQVLFKYTADYSKAITDISNARKTLSKFEVNELYDYIN</sequence>
<evidence type="ECO:0000259" key="2">
    <source>
        <dbReference type="PROSITE" id="PS51272"/>
    </source>
</evidence>
<dbReference type="InterPro" id="IPR032812">
    <property type="entry name" value="SbsA_Ig"/>
</dbReference>